<sequence length="171" mass="18416">MATRMCTMAGLVVAFASVAAGQDFKLHTSTAGKYKANFPGEVKSETTDIQAGNQTLKLTLETVELKGETVFMVSYVDAADEVAKQPAGPRLDKVRDGNKGPTGKVLEDKDVTVGAEKYPGRDILLETPGRFIRNRAVIAGNRLYQVMVQGTKDVVTSPSADKFIASFEITK</sequence>
<gene>
    <name evidence="2" type="ORF">FTUN_3684</name>
</gene>
<proteinExistence type="predicted"/>
<reference evidence="3" key="1">
    <citation type="submission" date="2020-05" db="EMBL/GenBank/DDBJ databases">
        <title>Frigoriglobus tundricola gen. nov., sp. nov., a psychrotolerant cellulolytic planctomycete of the family Gemmataceae with two divergent copies of 16S rRNA gene.</title>
        <authorList>
            <person name="Kulichevskaya I.S."/>
            <person name="Ivanova A.A."/>
            <person name="Naumoff D.G."/>
            <person name="Beletsky A.V."/>
            <person name="Rijpstra W.I.C."/>
            <person name="Sinninghe Damste J.S."/>
            <person name="Mardanov A.V."/>
            <person name="Ravin N.V."/>
            <person name="Dedysh S.N."/>
        </authorList>
    </citation>
    <scope>NUCLEOTIDE SEQUENCE [LARGE SCALE GENOMIC DNA]</scope>
    <source>
        <strain evidence="3">PL17</strain>
    </source>
</reference>
<evidence type="ECO:0000313" key="3">
    <source>
        <dbReference type="Proteomes" id="UP000503447"/>
    </source>
</evidence>
<dbReference type="EMBL" id="CP053452">
    <property type="protein sequence ID" value="QJW96129.1"/>
    <property type="molecule type" value="Genomic_DNA"/>
</dbReference>
<feature type="signal peptide" evidence="1">
    <location>
        <begin position="1"/>
        <end position="21"/>
    </location>
</feature>
<evidence type="ECO:0000256" key="1">
    <source>
        <dbReference type="SAM" id="SignalP"/>
    </source>
</evidence>
<protein>
    <submittedName>
        <fullName evidence="2">Uncharacterized protein</fullName>
    </submittedName>
</protein>
<feature type="chain" id="PRO_5026745914" evidence="1">
    <location>
        <begin position="22"/>
        <end position="171"/>
    </location>
</feature>
<organism evidence="2 3">
    <name type="scientific">Frigoriglobus tundricola</name>
    <dbReference type="NCBI Taxonomy" id="2774151"/>
    <lineage>
        <taxon>Bacteria</taxon>
        <taxon>Pseudomonadati</taxon>
        <taxon>Planctomycetota</taxon>
        <taxon>Planctomycetia</taxon>
        <taxon>Gemmatales</taxon>
        <taxon>Gemmataceae</taxon>
        <taxon>Frigoriglobus</taxon>
    </lineage>
</organism>
<keyword evidence="1" id="KW-0732">Signal</keyword>
<dbReference type="KEGG" id="ftj:FTUN_3684"/>
<accession>A0A6M5YQ12</accession>
<keyword evidence="3" id="KW-1185">Reference proteome</keyword>
<evidence type="ECO:0000313" key="2">
    <source>
        <dbReference type="EMBL" id="QJW96129.1"/>
    </source>
</evidence>
<dbReference type="Proteomes" id="UP000503447">
    <property type="component" value="Chromosome"/>
</dbReference>
<dbReference type="RefSeq" id="WP_171471771.1">
    <property type="nucleotide sequence ID" value="NZ_CP053452.2"/>
</dbReference>
<dbReference type="AlphaFoldDB" id="A0A6M5YQ12"/>
<name>A0A6M5YQ12_9BACT</name>